<evidence type="ECO:0000313" key="8">
    <source>
        <dbReference type="EMBL" id="MBP3961520.1"/>
    </source>
</evidence>
<dbReference type="PROSITE" id="PS51175">
    <property type="entry name" value="CBM6"/>
    <property type="match status" value="2"/>
</dbReference>
<dbReference type="Pfam" id="PF16990">
    <property type="entry name" value="CBM_35"/>
    <property type="match status" value="2"/>
</dbReference>
<protein>
    <submittedName>
        <fullName evidence="8">S-layer homology domain-containing protein</fullName>
    </submittedName>
</protein>
<proteinExistence type="predicted"/>
<keyword evidence="2" id="KW-0964">Secreted</keyword>
<keyword evidence="5" id="KW-0472">Membrane</keyword>
<evidence type="ECO:0000256" key="2">
    <source>
        <dbReference type="ARBA" id="ARBA00022525"/>
    </source>
</evidence>
<keyword evidence="5" id="KW-0812">Transmembrane</keyword>
<accession>A0ABS5C7U0</accession>
<feature type="compositionally biased region" description="Acidic residues" evidence="4">
    <location>
        <begin position="1507"/>
        <end position="1518"/>
    </location>
</feature>
<dbReference type="Pfam" id="PF13229">
    <property type="entry name" value="Beta_helix"/>
    <property type="match status" value="1"/>
</dbReference>
<evidence type="ECO:0000256" key="3">
    <source>
        <dbReference type="ARBA" id="ARBA00022729"/>
    </source>
</evidence>
<evidence type="ECO:0000256" key="5">
    <source>
        <dbReference type="SAM" id="Phobius"/>
    </source>
</evidence>
<feature type="region of interest" description="Disordered" evidence="4">
    <location>
        <begin position="1507"/>
        <end position="1537"/>
    </location>
</feature>
<dbReference type="InterPro" id="IPR052052">
    <property type="entry name" value="Polysaccharide_Lyase_9"/>
</dbReference>
<dbReference type="InterPro" id="IPR008979">
    <property type="entry name" value="Galactose-bd-like_sf"/>
</dbReference>
<dbReference type="EMBL" id="JAGKSP010000001">
    <property type="protein sequence ID" value="MBP3961520.1"/>
    <property type="molecule type" value="Genomic_DNA"/>
</dbReference>
<dbReference type="InterPro" id="IPR005084">
    <property type="entry name" value="CBM6"/>
</dbReference>
<evidence type="ECO:0000259" key="6">
    <source>
        <dbReference type="PROSITE" id="PS51175"/>
    </source>
</evidence>
<feature type="region of interest" description="Disordered" evidence="4">
    <location>
        <begin position="1204"/>
        <end position="1240"/>
    </location>
</feature>
<dbReference type="InterPro" id="IPR006626">
    <property type="entry name" value="PbH1"/>
</dbReference>
<name>A0ABS5C7U0_9BACL</name>
<dbReference type="InterPro" id="IPR001119">
    <property type="entry name" value="SLH_dom"/>
</dbReference>
<reference evidence="8 9" key="1">
    <citation type="submission" date="2021-04" db="EMBL/GenBank/DDBJ databases">
        <title>Paenibacillus sp. DLE-14 whole genome sequence.</title>
        <authorList>
            <person name="Ham Y.J."/>
        </authorList>
    </citation>
    <scope>NUCLEOTIDE SEQUENCE [LARGE SCALE GENOMIC DNA]</scope>
    <source>
        <strain evidence="8 9">DLE-14</strain>
    </source>
</reference>
<dbReference type="SUPFAM" id="SSF51126">
    <property type="entry name" value="Pectin lyase-like"/>
    <property type="match status" value="1"/>
</dbReference>
<dbReference type="InterPro" id="IPR012334">
    <property type="entry name" value="Pectin_lyas_fold"/>
</dbReference>
<dbReference type="SMART" id="SM00710">
    <property type="entry name" value="PbH1"/>
    <property type="match status" value="5"/>
</dbReference>
<comment type="caution">
    <text evidence="8">The sequence shown here is derived from an EMBL/GenBank/DDBJ whole genome shotgun (WGS) entry which is preliminary data.</text>
</comment>
<dbReference type="PANTHER" id="PTHR40088">
    <property type="entry name" value="PECTATE LYASE (EUROFUNG)"/>
    <property type="match status" value="1"/>
</dbReference>
<evidence type="ECO:0000256" key="4">
    <source>
        <dbReference type="SAM" id="MobiDB-lite"/>
    </source>
</evidence>
<feature type="compositionally biased region" description="Pro residues" evidence="4">
    <location>
        <begin position="1519"/>
        <end position="1529"/>
    </location>
</feature>
<feature type="domain" description="CBM6" evidence="6">
    <location>
        <begin position="1380"/>
        <end position="1504"/>
    </location>
</feature>
<feature type="domain" description="SLH" evidence="7">
    <location>
        <begin position="1783"/>
        <end position="1844"/>
    </location>
</feature>
<organism evidence="8 9">
    <name type="scientific">Paenibacillus lignilyticus</name>
    <dbReference type="NCBI Taxonomy" id="1172615"/>
    <lineage>
        <taxon>Bacteria</taxon>
        <taxon>Bacillati</taxon>
        <taxon>Bacillota</taxon>
        <taxon>Bacilli</taxon>
        <taxon>Bacillales</taxon>
        <taxon>Paenibacillaceae</taxon>
        <taxon>Paenibacillus</taxon>
    </lineage>
</organism>
<comment type="subcellular location">
    <subcellularLocation>
        <location evidence="1">Secreted</location>
    </subcellularLocation>
</comment>
<dbReference type="Gene3D" id="2.60.120.260">
    <property type="entry name" value="Galactose-binding domain-like"/>
    <property type="match status" value="6"/>
</dbReference>
<dbReference type="InterPro" id="IPR039448">
    <property type="entry name" value="Beta_helix"/>
</dbReference>
<evidence type="ECO:0000256" key="1">
    <source>
        <dbReference type="ARBA" id="ARBA00004613"/>
    </source>
</evidence>
<dbReference type="InterPro" id="IPR011050">
    <property type="entry name" value="Pectin_lyase_fold/virulence"/>
</dbReference>
<dbReference type="CDD" id="cd04083">
    <property type="entry name" value="CBM35_Lmo2446-like"/>
    <property type="match status" value="2"/>
</dbReference>
<evidence type="ECO:0000259" key="7">
    <source>
        <dbReference type="PROSITE" id="PS51272"/>
    </source>
</evidence>
<keyword evidence="5" id="KW-1133">Transmembrane helix</keyword>
<gene>
    <name evidence="8" type="ORF">I8J30_02270</name>
</gene>
<dbReference type="Pfam" id="PF00395">
    <property type="entry name" value="SLH"/>
    <property type="match status" value="3"/>
</dbReference>
<feature type="domain" description="CBM6" evidence="6">
    <location>
        <begin position="1244"/>
        <end position="1369"/>
    </location>
</feature>
<sequence length="1905" mass="205284">MSALQRNKKKLLRAAGSALLAMTIIVPYFAPIEKVQAEELGYYVGGANASDSNPGTSAEPFATIQKAAGVAAAGDTVWIRSGVYRETVTPANSGTEGNPIVYQPDGDAVVTISGADAADGDWSVYQGNIYQKTISLPVNGYNDHMTTNDTLMANQVFVDGKMMIEARWPNVSNSDDLMNRADWRGAEHGTWAAAGSGMTVDDAEIPNIDGGWVGGQMWMTGWFIPSTAQITAQSGTKLTLSKNTVEAFRDYYYLTGKLGALDSAKEWFYDGTKLYLWAPDGNSPENVEVKKRNYAFDLNNKSNITINNIHVEAASLVTNVSSSNITIDGLKAKYINHSVTLPGPDLTYSHSDETGIRLIGPGSSIKNSVIEYSSGAGIVLGEGNSANNNLVHDIAYDGTYASGIVPKPFTGNQTITHNTIYRTGRSSIDMYNNPNVEIGYNDMYDYGLANMDLGAVYSSRSSDLTGTRIHHNWIHDNKAPYNIPDTGIQTGVYLDQGSGPAQVDHNVLWNNMIDYYNQHEFGEGKPIKIFNTYNNTFGSMATASYTTYTSPAIDVNQNNIHRDAILSVDNAINAIRQKTDPKFVNDGHGGLKYRLKAESPAVDHGGVVAGVTDGFVGTAPDIGAYELGGDEWVPGYTADGYVPAYYATEQPLEPTPQPPTPPPVLGMVTIDDAETGTAELKYEFVGDWNASANDKAYMETDHFNNKADDYYQVKFTGTHIRVYGEKNNGFGIAAVSIDDGPETMVDSYSATRSVNTLLFSSETLPLGSHTLKVRLTGEKNASSGGNWVTADRVVVTTGTVTVDDNETGTGLYKYEFVGGWNLSPNDQAYMQTDHFSGTTNDYYQVKFNGTQIQVYGEKNSSFSIAAFSIDGGEETLVDSYSATRIVDTLLYTSAELPKGEHTLKVRLTGTKNESSGGYWHTADKAVVILGSVDAQTTTVDDDDTGTDENQYEFVGSWNASANVEAYLQTDHFSGTANDYYQVRFTGTQIEMYGEKNDAFGIVAASIDGGPEVLIDLYNPTRKANTLLYTSHTLSNGSHTLKVRITGLKNALSKGIYTTADRVVITSSDTEPAQTLTFDDTDTGTDENQYEFVGSWNASANGQAYMETDHFNATTNDYYQFKFTGTQVKVYGEKNNAFGIIAVSVDGGLETLVDLYNVSRDANTLLYTSPGLPLEQHTVKVRITGKKNENSGGTYTTADRIVITTSGAIDEPTPTTVPTPEDPTDPTDPTDPPVPTAETEPDPGVIYEAEAATLEGGTALATNHDDFTGTGFVDSFNGQGAAVTFTVNTFATVTKDVTLRYANGDSDIRSLSVYLNGEKIKQTRLMGTGGWDGWGYKTEQLVLQAGENTITYKYDAGDTGAVNVDNISIPLDANQEHAPGMKYEAELSAFSGNVKENTDHPGYSGTGFVDSFNGDGPSLTFTVHAAAAGSKDVTIRYADGDDDRTLSLYVNGTKIKQVHFSGTGNWDTWGNRTVKLTLAEGENTIAIKKDAGDTGLINIDYISIAGEEETDPTDPEEPIDPTPPAPPAPVQTPYQNSISRDADGVSLKVTTNDGFLLNQLGGTDKRLTIDVSTTEKVDHVQIDLSGEVIAKATELGKPIVIQSNGMQLQFDPSAIAAKKGENVKLSWSTTNSQPTSDTMQQLSDIYDFNLTVGQDAIHSFGGHVEARFTVDASKIADKDKVGVYFYNETTKQWEYVGGTLVDDHTILVQLSHFSKYAVLESDKTFSDIQGHWAQAAIERMAAKQIVNGVSEQLFQPNATVTRAQFVSMIARALKLPAASASSMGAFTDVSHSAWYMDSVYAASQAGIIKGTSATTFAPDAIITREQMAQIVVQAYLYANGGAKPDPAAASTFADQAAISGWASDSVQLAAQLNLFKGFTDGSFGPQLQATRAQAAAVIDILLNTTN</sequence>
<feature type="transmembrane region" description="Helical" evidence="5">
    <location>
        <begin position="12"/>
        <end position="30"/>
    </location>
</feature>
<dbReference type="Gene3D" id="2.160.20.10">
    <property type="entry name" value="Single-stranded right-handed beta-helix, Pectin lyase-like"/>
    <property type="match status" value="2"/>
</dbReference>
<dbReference type="SUPFAM" id="SSF49785">
    <property type="entry name" value="Galactose-binding domain-like"/>
    <property type="match status" value="2"/>
</dbReference>
<feature type="domain" description="SLH" evidence="7">
    <location>
        <begin position="1848"/>
        <end position="1905"/>
    </location>
</feature>
<dbReference type="Proteomes" id="UP000673394">
    <property type="component" value="Unassembled WGS sequence"/>
</dbReference>
<evidence type="ECO:0000313" key="9">
    <source>
        <dbReference type="Proteomes" id="UP000673394"/>
    </source>
</evidence>
<keyword evidence="9" id="KW-1185">Reference proteome</keyword>
<feature type="domain" description="SLH" evidence="7">
    <location>
        <begin position="1719"/>
        <end position="1782"/>
    </location>
</feature>
<dbReference type="PANTHER" id="PTHR40088:SF2">
    <property type="entry name" value="SECRETED SUGAR HYDROLASE"/>
    <property type="match status" value="1"/>
</dbReference>
<keyword evidence="3" id="KW-0732">Signal</keyword>
<dbReference type="PROSITE" id="PS51272">
    <property type="entry name" value="SLH"/>
    <property type="match status" value="3"/>
</dbReference>
<dbReference type="RefSeq" id="WP_210655008.1">
    <property type="nucleotide sequence ID" value="NZ_JAGKSP010000001.1"/>
</dbReference>